<proteinExistence type="inferred from homology"/>
<dbReference type="Pfam" id="PF05336">
    <property type="entry name" value="rhaM"/>
    <property type="match status" value="1"/>
</dbReference>
<dbReference type="SUPFAM" id="SSF54909">
    <property type="entry name" value="Dimeric alpha+beta barrel"/>
    <property type="match status" value="1"/>
</dbReference>
<reference evidence="6 7" key="1">
    <citation type="submission" date="2020-08" db="EMBL/GenBank/DDBJ databases">
        <title>A Genomic Blueprint of the Chicken Gut Microbiome.</title>
        <authorList>
            <person name="Gilroy R."/>
            <person name="Ravi A."/>
            <person name="Getino M."/>
            <person name="Pursley I."/>
            <person name="Horton D.L."/>
            <person name="Alikhan N.-F."/>
            <person name="Baker D."/>
            <person name="Gharbi K."/>
            <person name="Hall N."/>
            <person name="Watson M."/>
            <person name="Adriaenssens E.M."/>
            <person name="Foster-Nyarko E."/>
            <person name="Jarju S."/>
            <person name="Secka A."/>
            <person name="Antonio M."/>
            <person name="Oren A."/>
            <person name="Chaudhuri R."/>
            <person name="La Ragione R.M."/>
            <person name="Hildebrand F."/>
            <person name="Pallen M.J."/>
        </authorList>
    </citation>
    <scope>NUCLEOTIDE SEQUENCE [LARGE SCALE GENOMIC DNA]</scope>
    <source>
        <strain evidence="6 7">Sa3CVN1</strain>
    </source>
</reference>
<evidence type="ECO:0000256" key="4">
    <source>
        <dbReference type="ARBA" id="ARBA00023308"/>
    </source>
</evidence>
<evidence type="ECO:0000313" key="6">
    <source>
        <dbReference type="EMBL" id="MBD7910752.1"/>
    </source>
</evidence>
<dbReference type="PANTHER" id="PTHR34389:SF2">
    <property type="entry name" value="L-RHAMNOSE MUTAROTASE"/>
    <property type="match status" value="1"/>
</dbReference>
<keyword evidence="4" id="KW-0684">Rhamnose metabolism</keyword>
<evidence type="ECO:0000313" key="7">
    <source>
        <dbReference type="Proteomes" id="UP000627781"/>
    </source>
</evidence>
<keyword evidence="1" id="KW-0963">Cytoplasm</keyword>
<dbReference type="InterPro" id="IPR008000">
    <property type="entry name" value="Rham/fucose_mutarotase"/>
</dbReference>
<dbReference type="InterPro" id="IPR011008">
    <property type="entry name" value="Dimeric_a/b-barrel"/>
</dbReference>
<accession>A0ABR8PRG7</accession>
<evidence type="ECO:0000256" key="1">
    <source>
        <dbReference type="ARBA" id="ARBA00022490"/>
    </source>
</evidence>
<dbReference type="EC" id="5.1.3.32" evidence="5"/>
<protein>
    <recommendedName>
        <fullName evidence="5">L-rhamnose mutarotase</fullName>
        <ecNumber evidence="5">5.1.3.32</ecNumber>
    </recommendedName>
</protein>
<dbReference type="Proteomes" id="UP000627781">
    <property type="component" value="Unassembled WGS sequence"/>
</dbReference>
<gene>
    <name evidence="6" type="primary">rhaM</name>
    <name evidence="6" type="ORF">H9661_05200</name>
</gene>
<sequence>MIQKAFKMKLFAGQEEEYKRRHDSIWPELAQTLKEHGAHTYLIFHDKESNYLFAYIEMEGVEMWDKVAKTEICKKWWDHMKDIMETNPDNSPISIELSKVFNLK</sequence>
<evidence type="ECO:0000256" key="2">
    <source>
        <dbReference type="ARBA" id="ARBA00023235"/>
    </source>
</evidence>
<dbReference type="NCBIfam" id="TIGR02625">
    <property type="entry name" value="YiiL_rotase"/>
    <property type="match status" value="1"/>
</dbReference>
<keyword evidence="7" id="KW-1185">Reference proteome</keyword>
<dbReference type="PANTHER" id="PTHR34389">
    <property type="entry name" value="L-RHAMNOSE MUTAROTASE"/>
    <property type="match status" value="1"/>
</dbReference>
<keyword evidence="3" id="KW-0119">Carbohydrate metabolism</keyword>
<dbReference type="GO" id="GO:0062192">
    <property type="term" value="F:L-rhamnose mutarotase activity"/>
    <property type="evidence" value="ECO:0007669"/>
    <property type="project" value="UniProtKB-EC"/>
</dbReference>
<dbReference type="EMBL" id="JACSRA010000006">
    <property type="protein sequence ID" value="MBD7910752.1"/>
    <property type="molecule type" value="Genomic_DNA"/>
</dbReference>
<name>A0ABR8PRG7_9CLOT</name>
<evidence type="ECO:0000256" key="3">
    <source>
        <dbReference type="ARBA" id="ARBA00023277"/>
    </source>
</evidence>
<dbReference type="HAMAP" id="MF_01663">
    <property type="entry name" value="L_rham_rotase"/>
    <property type="match status" value="1"/>
</dbReference>
<evidence type="ECO:0000256" key="5">
    <source>
        <dbReference type="NCBIfam" id="TIGR02625"/>
    </source>
</evidence>
<dbReference type="Gene3D" id="3.30.70.100">
    <property type="match status" value="1"/>
</dbReference>
<comment type="caution">
    <text evidence="6">The sequence shown here is derived from an EMBL/GenBank/DDBJ whole genome shotgun (WGS) entry which is preliminary data.</text>
</comment>
<organism evidence="6 7">
    <name type="scientific">Clostridium cibarium</name>
    <dbReference type="NCBI Taxonomy" id="2762247"/>
    <lineage>
        <taxon>Bacteria</taxon>
        <taxon>Bacillati</taxon>
        <taxon>Bacillota</taxon>
        <taxon>Clostridia</taxon>
        <taxon>Eubacteriales</taxon>
        <taxon>Clostridiaceae</taxon>
        <taxon>Clostridium</taxon>
    </lineage>
</organism>
<keyword evidence="2 6" id="KW-0413">Isomerase</keyword>
<dbReference type="RefSeq" id="WP_143316765.1">
    <property type="nucleotide sequence ID" value="NZ_JACSRA010000006.1"/>
</dbReference>
<dbReference type="InterPro" id="IPR013448">
    <property type="entry name" value="L-rhamnose_mutarotase"/>
</dbReference>